<dbReference type="EMBL" id="PCFF01000042">
    <property type="protein sequence ID" value="PVU60281.1"/>
    <property type="molecule type" value="Genomic_DNA"/>
</dbReference>
<gene>
    <name evidence="1" type="ORF">CP554_23425</name>
</gene>
<dbReference type="RefSeq" id="WP_057216506.1">
    <property type="nucleotide sequence ID" value="NZ_CAAGXZ010000015.1"/>
</dbReference>
<evidence type="ECO:0000313" key="2">
    <source>
        <dbReference type="Proteomes" id="UP000245817"/>
    </source>
</evidence>
<sequence>MPADWELDDEVERIKEENRWNDAMLAAKLVIRGHGRDFAIAAIKEVNANREHYRNDPGVHIEGDEDQPSEWTLPECNYPAVDGEFNPQQVHKIAQELIEDF</sequence>
<comment type="caution">
    <text evidence="1">The sequence shown here is derived from an EMBL/GenBank/DDBJ whole genome shotgun (WGS) entry which is preliminary data.</text>
</comment>
<protein>
    <submittedName>
        <fullName evidence="1">Uncharacterized protein</fullName>
    </submittedName>
</protein>
<accession>A0AAX1BMS7</accession>
<organism evidence="1 2">
    <name type="scientific">Klebsiella pneumoniae</name>
    <dbReference type="NCBI Taxonomy" id="573"/>
    <lineage>
        <taxon>Bacteria</taxon>
        <taxon>Pseudomonadati</taxon>
        <taxon>Pseudomonadota</taxon>
        <taxon>Gammaproteobacteria</taxon>
        <taxon>Enterobacterales</taxon>
        <taxon>Enterobacteriaceae</taxon>
        <taxon>Klebsiella/Raoultella group</taxon>
        <taxon>Klebsiella</taxon>
        <taxon>Klebsiella pneumoniae complex</taxon>
    </lineage>
</organism>
<name>A0AAX1BMS7_KLEPN</name>
<proteinExistence type="predicted"/>
<evidence type="ECO:0000313" key="1">
    <source>
        <dbReference type="EMBL" id="PVU60281.1"/>
    </source>
</evidence>
<dbReference type="AlphaFoldDB" id="A0AAX1BMS7"/>
<reference evidence="1 2" key="1">
    <citation type="submission" date="2017-09" db="EMBL/GenBank/DDBJ databases">
        <title>Molecular Epidemiology of Livestock-Associated Methicillin Resistant Staphylococcus aureus (LA-MRSA) and Extended-Spectrum Beta-Lactamase (ESBL)-Producing Enterobacteriaceae in Pigs and Exposed Workers in Cameroon and South Africa.</title>
        <authorList>
            <person name="Founou L."/>
            <person name="Founou R.C."/>
            <person name="Allam M."/>
            <person name="Ismail A."/>
            <person name="Essack S.Y."/>
        </authorList>
    </citation>
    <scope>NUCLEOTIDE SEQUENCE [LARGE SCALE GENOMIC DNA]</scope>
    <source>
        <strain evidence="1 2">HH516E4IA</strain>
    </source>
</reference>
<dbReference type="Proteomes" id="UP000245817">
    <property type="component" value="Unassembled WGS sequence"/>
</dbReference>